<dbReference type="AlphaFoldDB" id="A0A8C2G6Q3"/>
<name>A0A8C2G6Q3_CYPCA</name>
<organism evidence="1 2">
    <name type="scientific">Cyprinus carpio</name>
    <name type="common">Common carp</name>
    <dbReference type="NCBI Taxonomy" id="7962"/>
    <lineage>
        <taxon>Eukaryota</taxon>
        <taxon>Metazoa</taxon>
        <taxon>Chordata</taxon>
        <taxon>Craniata</taxon>
        <taxon>Vertebrata</taxon>
        <taxon>Euteleostomi</taxon>
        <taxon>Actinopterygii</taxon>
        <taxon>Neopterygii</taxon>
        <taxon>Teleostei</taxon>
        <taxon>Ostariophysi</taxon>
        <taxon>Cypriniformes</taxon>
        <taxon>Cyprinidae</taxon>
        <taxon>Cyprininae</taxon>
        <taxon>Cyprinus</taxon>
    </lineage>
</organism>
<dbReference type="SUPFAM" id="SSF161084">
    <property type="entry name" value="MAPEG domain-like"/>
    <property type="match status" value="1"/>
</dbReference>
<dbReference type="Gene3D" id="1.20.120.550">
    <property type="entry name" value="Membrane associated eicosanoid/glutathione metabolism-like domain"/>
    <property type="match status" value="1"/>
</dbReference>
<sequence length="81" mass="9066">FSVYLIVLLCEGSGCSEIGASISGSLQNIGNEIYYDGYSQELKDRLEGFYCGLCALRFLEIYKLISTFQAEVDKHLSTRLI</sequence>
<dbReference type="InterPro" id="IPR023352">
    <property type="entry name" value="MAPEG-like_dom_sf"/>
</dbReference>
<evidence type="ECO:0000313" key="2">
    <source>
        <dbReference type="Proteomes" id="UP000694701"/>
    </source>
</evidence>
<evidence type="ECO:0000313" key="1">
    <source>
        <dbReference type="Ensembl" id="ENSCCRP00020066053.1"/>
    </source>
</evidence>
<proteinExistence type="predicted"/>
<dbReference type="Ensembl" id="ENSCCRT00020072681.1">
    <property type="protein sequence ID" value="ENSCCRP00020066053.1"/>
    <property type="gene ID" value="ENSCCRG00020031059.1"/>
</dbReference>
<protein>
    <submittedName>
        <fullName evidence="1">Malate synthase-like</fullName>
    </submittedName>
</protein>
<dbReference type="Proteomes" id="UP000694701">
    <property type="component" value="Unplaced"/>
</dbReference>
<accession>A0A8C2G6Q3</accession>
<reference evidence="1" key="1">
    <citation type="submission" date="2025-08" db="UniProtKB">
        <authorList>
            <consortium name="Ensembl"/>
        </authorList>
    </citation>
    <scope>IDENTIFICATION</scope>
</reference>